<reference evidence="2" key="1">
    <citation type="journal article" date="2014" name="Front. Microbiol.">
        <title>High frequency of phylogenetically diverse reductive dehalogenase-homologous genes in deep subseafloor sedimentary metagenomes.</title>
        <authorList>
            <person name="Kawai M."/>
            <person name="Futagami T."/>
            <person name="Toyoda A."/>
            <person name="Takaki Y."/>
            <person name="Nishi S."/>
            <person name="Hori S."/>
            <person name="Arai W."/>
            <person name="Tsubouchi T."/>
            <person name="Morono Y."/>
            <person name="Uchiyama I."/>
            <person name="Ito T."/>
            <person name="Fujiyama A."/>
            <person name="Inagaki F."/>
            <person name="Takami H."/>
        </authorList>
    </citation>
    <scope>NUCLEOTIDE SEQUENCE</scope>
    <source>
        <strain evidence="2">Expedition CK06-06</strain>
    </source>
</reference>
<dbReference type="SUPFAM" id="SSF82714">
    <property type="entry name" value="Multidrug efflux transporter AcrB TolC docking domain, DN and DC subdomains"/>
    <property type="match status" value="1"/>
</dbReference>
<protein>
    <recommendedName>
        <fullName evidence="3">Acriflavin resistance protein</fullName>
    </recommendedName>
</protein>
<comment type="caution">
    <text evidence="2">The sequence shown here is derived from an EMBL/GenBank/DDBJ whole genome shotgun (WGS) entry which is preliminary data.</text>
</comment>
<dbReference type="Gene3D" id="3.30.2090.10">
    <property type="entry name" value="Multidrug efflux transporter AcrB TolC docking domain, DN and DC subdomains"/>
    <property type="match status" value="1"/>
</dbReference>
<organism evidence="2">
    <name type="scientific">marine sediment metagenome</name>
    <dbReference type="NCBI Taxonomy" id="412755"/>
    <lineage>
        <taxon>unclassified sequences</taxon>
        <taxon>metagenomes</taxon>
        <taxon>ecological metagenomes</taxon>
    </lineage>
</organism>
<dbReference type="EMBL" id="BARS01053390">
    <property type="protein sequence ID" value="GAG51164.1"/>
    <property type="molecule type" value="Genomic_DNA"/>
</dbReference>
<keyword evidence="1" id="KW-0812">Transmembrane</keyword>
<gene>
    <name evidence="2" type="ORF">S01H1_79229</name>
</gene>
<dbReference type="Gene3D" id="1.20.1640.10">
    <property type="entry name" value="Multidrug efflux transporter AcrB transmembrane domain"/>
    <property type="match status" value="1"/>
</dbReference>
<dbReference type="PANTHER" id="PTHR32063:SF33">
    <property type="entry name" value="RND SUPERFAMILY EFFLUX PUMP PERMEASE COMPONENT"/>
    <property type="match status" value="1"/>
</dbReference>
<dbReference type="PANTHER" id="PTHR32063">
    <property type="match status" value="1"/>
</dbReference>
<feature type="non-terminal residue" evidence="2">
    <location>
        <position position="226"/>
    </location>
</feature>
<keyword evidence="1" id="KW-0472">Membrane</keyword>
<dbReference type="InterPro" id="IPR027463">
    <property type="entry name" value="AcrB_DN_DC_subdom"/>
</dbReference>
<dbReference type="Gene3D" id="3.30.70.1320">
    <property type="entry name" value="Multidrug efflux transporter AcrB pore domain like"/>
    <property type="match status" value="1"/>
</dbReference>
<evidence type="ECO:0000256" key="1">
    <source>
        <dbReference type="SAM" id="Phobius"/>
    </source>
</evidence>
<feature type="transmembrane region" description="Helical" evidence="1">
    <location>
        <begin position="187"/>
        <end position="206"/>
    </location>
</feature>
<accession>X0Y5D6</accession>
<name>X0Y5D6_9ZZZZ</name>
<proteinExistence type="predicted"/>
<dbReference type="InterPro" id="IPR001036">
    <property type="entry name" value="Acrflvin-R"/>
</dbReference>
<dbReference type="SUPFAM" id="SSF82693">
    <property type="entry name" value="Multidrug efflux transporter AcrB pore domain, PN1, PN2, PC1 and PC2 subdomains"/>
    <property type="match status" value="1"/>
</dbReference>
<feature type="non-terminal residue" evidence="2">
    <location>
        <position position="1"/>
    </location>
</feature>
<dbReference type="GO" id="GO:0042910">
    <property type="term" value="F:xenobiotic transmembrane transporter activity"/>
    <property type="evidence" value="ECO:0007669"/>
    <property type="project" value="TreeGrafter"/>
</dbReference>
<evidence type="ECO:0008006" key="3">
    <source>
        <dbReference type="Google" id="ProtNLM"/>
    </source>
</evidence>
<sequence length="226" mass="24773">DVSEQTLKQWAQKVRDDLISDPDLSQIALSGVRDYEISIEVPEEALQRWGLSFEDVMAAVALGSVDLPAGTLRTADEEITLRTLGRRYTAADFESLVVISAPDGTLIRLGQIAQVRDTFEETVRRGWFNGQPAVTVGVYKTPTQDTSTIARKVRDYVRRQQADLPEGLTMSVWADSSRDVDGRIQMLLGNGLVGIALVLLALSLFLDLRLSLWVAVGIPVSFAGAL</sequence>
<evidence type="ECO:0000313" key="2">
    <source>
        <dbReference type="EMBL" id="GAG51164.1"/>
    </source>
</evidence>
<dbReference type="GO" id="GO:0005886">
    <property type="term" value="C:plasma membrane"/>
    <property type="evidence" value="ECO:0007669"/>
    <property type="project" value="TreeGrafter"/>
</dbReference>
<keyword evidence="1" id="KW-1133">Transmembrane helix</keyword>
<dbReference type="Pfam" id="PF00873">
    <property type="entry name" value="ACR_tran"/>
    <property type="match status" value="1"/>
</dbReference>
<dbReference type="AlphaFoldDB" id="X0Y5D6"/>